<dbReference type="AlphaFoldDB" id="A0A061J1R4"/>
<reference evidence="2 3" key="1">
    <citation type="submission" date="2013-07" db="EMBL/GenBank/DDBJ databases">
        <authorList>
            <person name="Stoco P.H."/>
            <person name="Wagner G."/>
            <person name="Gerber A."/>
            <person name="Zaha A."/>
            <person name="Thompson C."/>
            <person name="Bartholomeu D.C."/>
            <person name="Luckemeyer D.D."/>
            <person name="Bahia D."/>
            <person name="Loreto E."/>
            <person name="Prestes E.B."/>
            <person name="Lima F.M."/>
            <person name="Rodrigues-Luiz G."/>
            <person name="Vallejo G.A."/>
            <person name="Filho J.F."/>
            <person name="Monteiro K.M."/>
            <person name="Tyler K.M."/>
            <person name="de Almeida L.G."/>
            <person name="Ortiz M.F."/>
            <person name="Siervo M.A."/>
            <person name="de Moraes M.H."/>
            <person name="Cunha O.L."/>
            <person name="Mendonca-Neto R."/>
            <person name="Silva R."/>
            <person name="Teixeira S.M."/>
            <person name="Murta S.M."/>
            <person name="Sincero T.C."/>
            <person name="Mendes T.A."/>
            <person name="Urmenyi T.P."/>
            <person name="Silva V.G."/>
            <person name="da Rocha W.D."/>
            <person name="Andersson B."/>
            <person name="Romanha A.J."/>
            <person name="Steindel M."/>
            <person name="de Vasconcelos A.T."/>
            <person name="Grisard E.C."/>
        </authorList>
    </citation>
    <scope>NUCLEOTIDE SEQUENCE [LARGE SCALE GENOMIC DNA]</scope>
    <source>
        <strain evidence="2 3">SC58</strain>
    </source>
</reference>
<feature type="transmembrane region" description="Helical" evidence="1">
    <location>
        <begin position="21"/>
        <end position="47"/>
    </location>
</feature>
<organism evidence="2 3">
    <name type="scientific">Trypanosoma rangeli SC58</name>
    <dbReference type="NCBI Taxonomy" id="429131"/>
    <lineage>
        <taxon>Eukaryota</taxon>
        <taxon>Discoba</taxon>
        <taxon>Euglenozoa</taxon>
        <taxon>Kinetoplastea</taxon>
        <taxon>Metakinetoplastina</taxon>
        <taxon>Trypanosomatida</taxon>
        <taxon>Trypanosomatidae</taxon>
        <taxon>Trypanosoma</taxon>
        <taxon>Herpetosoma</taxon>
    </lineage>
</organism>
<sequence length="549" mass="62724">MLCTCIFANACLHLNKKKKEVFAACITCFLLLLLIVTGRLVTLAMLFRKSMSGVRELSGYKTVTSKVVNCFTRNPSQESFLLDAILLDACKRVNICIPLASKEIPSYKWWEKLCKACADKPSTSRYGRALLRQRLVRALSERLAVDEVFRLNGHEIGKENIAEPLVVMGLPRCNGHQAAHVLSRSGLFLAFKQSDTFAPSLLLDVERRDVFNHQFKCFSSIYPDFRCVRVINPDQIDDDLTLQLMCPESYAWGLLHGLDEYLLECLQEDQTPVYQHLRRMCQLFQWYKRCGHFSECVLRDVNPINNPLEEQKYGSKFPLLQTQWLLFCPFAILSIESLHEAFPDMKLIWVHRALAQCLPSLCSSLAIHNSLYTGKSPSDSHLVTLGDKVLGTFGSGTEYAIDYLANFDKARMVHWSNRDVKRHTTRLATKTLQYFGIDIDRYRRMQIINSQTEYTEVFRPLHDSQMPYFGLHNGVISEVFDSYIYQFEEFAYEKRFGVTVEGYQPLAAPADQQSLGTLRVDGGAQSFVPSFADGQPMAGHFLQEDKGFK</sequence>
<evidence type="ECO:0000256" key="1">
    <source>
        <dbReference type="SAM" id="Phobius"/>
    </source>
</evidence>
<dbReference type="OrthoDB" id="429813at2759"/>
<dbReference type="InterPro" id="IPR027417">
    <property type="entry name" value="P-loop_NTPase"/>
</dbReference>
<dbReference type="Proteomes" id="UP000031737">
    <property type="component" value="Unassembled WGS sequence"/>
</dbReference>
<dbReference type="SUPFAM" id="SSF52540">
    <property type="entry name" value="P-loop containing nucleoside triphosphate hydrolases"/>
    <property type="match status" value="1"/>
</dbReference>
<gene>
    <name evidence="2" type="ORF">TRSC58_02921</name>
</gene>
<evidence type="ECO:0000313" key="3">
    <source>
        <dbReference type="Proteomes" id="UP000031737"/>
    </source>
</evidence>
<keyword evidence="1" id="KW-0812">Transmembrane</keyword>
<accession>A0A061J1R4</accession>
<name>A0A061J1R4_TRYRA</name>
<keyword evidence="1" id="KW-0472">Membrane</keyword>
<evidence type="ECO:0000313" key="2">
    <source>
        <dbReference type="EMBL" id="ESL09358.1"/>
    </source>
</evidence>
<dbReference type="Gene3D" id="3.40.50.300">
    <property type="entry name" value="P-loop containing nucleotide triphosphate hydrolases"/>
    <property type="match status" value="1"/>
</dbReference>
<dbReference type="VEuPathDB" id="TriTrypDB:TRSC58_02921"/>
<proteinExistence type="predicted"/>
<keyword evidence="1" id="KW-1133">Transmembrane helix</keyword>
<comment type="caution">
    <text evidence="2">The sequence shown here is derived from an EMBL/GenBank/DDBJ whole genome shotgun (WGS) entry which is preliminary data.</text>
</comment>
<protein>
    <submittedName>
        <fullName evidence="2">Uncharacterized protein</fullName>
    </submittedName>
</protein>
<dbReference type="Pfam" id="PF13469">
    <property type="entry name" value="Sulfotransfer_3"/>
    <property type="match status" value="1"/>
</dbReference>
<keyword evidence="3" id="KW-1185">Reference proteome</keyword>
<dbReference type="EMBL" id="AUPL01002921">
    <property type="protein sequence ID" value="ESL09358.1"/>
    <property type="molecule type" value="Genomic_DNA"/>
</dbReference>